<dbReference type="PANTHER" id="PTHR10492:SF57">
    <property type="entry name" value="ATP-DEPENDENT DNA HELICASE"/>
    <property type="match status" value="1"/>
</dbReference>
<evidence type="ECO:0000313" key="2">
    <source>
        <dbReference type="EMBL" id="MBW0478347.1"/>
    </source>
</evidence>
<evidence type="ECO:0000259" key="1">
    <source>
        <dbReference type="Pfam" id="PF14214"/>
    </source>
</evidence>
<accession>A0A9Q3GT57</accession>
<comment type="caution">
    <text evidence="2">The sequence shown here is derived from an EMBL/GenBank/DDBJ whole genome shotgun (WGS) entry which is preliminary data.</text>
</comment>
<dbReference type="Proteomes" id="UP000765509">
    <property type="component" value="Unassembled WGS sequence"/>
</dbReference>
<organism evidence="2 3">
    <name type="scientific">Austropuccinia psidii MF-1</name>
    <dbReference type="NCBI Taxonomy" id="1389203"/>
    <lineage>
        <taxon>Eukaryota</taxon>
        <taxon>Fungi</taxon>
        <taxon>Dikarya</taxon>
        <taxon>Basidiomycota</taxon>
        <taxon>Pucciniomycotina</taxon>
        <taxon>Pucciniomycetes</taxon>
        <taxon>Pucciniales</taxon>
        <taxon>Sphaerophragmiaceae</taxon>
        <taxon>Austropuccinia</taxon>
    </lineage>
</organism>
<dbReference type="AlphaFoldDB" id="A0A9Q3GT57"/>
<dbReference type="OrthoDB" id="3366231at2759"/>
<name>A0A9Q3GT57_9BASI</name>
<dbReference type="EMBL" id="AVOT02005152">
    <property type="protein sequence ID" value="MBW0478347.1"/>
    <property type="molecule type" value="Genomic_DNA"/>
</dbReference>
<protein>
    <recommendedName>
        <fullName evidence="1">Helitron helicase-like domain-containing protein</fullName>
    </recommendedName>
</protein>
<feature type="domain" description="Helitron helicase-like" evidence="1">
    <location>
        <begin position="5"/>
        <end position="126"/>
    </location>
</feature>
<proteinExistence type="predicted"/>
<gene>
    <name evidence="2" type="ORF">O181_018062</name>
</gene>
<dbReference type="PANTHER" id="PTHR10492">
    <property type="match status" value="1"/>
</dbReference>
<evidence type="ECO:0000313" key="3">
    <source>
        <dbReference type="Proteomes" id="UP000765509"/>
    </source>
</evidence>
<dbReference type="Pfam" id="PF14214">
    <property type="entry name" value="Helitron_like_N"/>
    <property type="match status" value="1"/>
</dbReference>
<sequence>MYQSLTEILKGEGDVNGKKIVLPSTFIGGPRAMIQLHQDTMALVKHFGRPSLFITITANPKWPEIQATLKNNEIPSDRPDLVSRIFQLRLNVLLRDLTVNKRLGSVVSYVYTIEFQKRGLPHAHIIMILAESRIPKTVRDNDALVCAEIPDQEQENDLFSIVTKTMLHAPCQEGSCCWTNHGFKWGYPKPYAAETSISNDAYPVYRRHQGSSFTSGSHIYTNQDVIHYNKYLSLRYQCHINFEIPYGIKALKYLYKYICKGEDKSALNLEVDDETTSFVNGHYIGPSEGNYHLRSNNLFLT</sequence>
<reference evidence="2" key="1">
    <citation type="submission" date="2021-03" db="EMBL/GenBank/DDBJ databases">
        <title>Draft genome sequence of rust myrtle Austropuccinia psidii MF-1, a brazilian biotype.</title>
        <authorList>
            <person name="Quecine M.C."/>
            <person name="Pachon D.M.R."/>
            <person name="Bonatelli M.L."/>
            <person name="Correr F.H."/>
            <person name="Franceschini L.M."/>
            <person name="Leite T.F."/>
            <person name="Margarido G.R.A."/>
            <person name="Almeida C.A."/>
            <person name="Ferrarezi J.A."/>
            <person name="Labate C.A."/>
        </authorList>
    </citation>
    <scope>NUCLEOTIDE SEQUENCE</scope>
    <source>
        <strain evidence="2">MF-1</strain>
    </source>
</reference>
<dbReference type="InterPro" id="IPR025476">
    <property type="entry name" value="Helitron_helicase-like"/>
</dbReference>
<keyword evidence="3" id="KW-1185">Reference proteome</keyword>